<reference evidence="3 4" key="1">
    <citation type="submission" date="2018-05" db="EMBL/GenBank/DDBJ databases">
        <title>Marinilabilia rubrum sp. nov., isolated from saltern sediment.</title>
        <authorList>
            <person name="Zhang R."/>
        </authorList>
    </citation>
    <scope>NUCLEOTIDE SEQUENCE [LARGE SCALE GENOMIC DNA]</scope>
    <source>
        <strain evidence="3 4">WTE16</strain>
    </source>
</reference>
<dbReference type="Proteomes" id="UP000244956">
    <property type="component" value="Unassembled WGS sequence"/>
</dbReference>
<keyword evidence="2" id="KW-0732">Signal</keyword>
<dbReference type="PANTHER" id="PTHR14136">
    <property type="entry name" value="BTB_POZ DOMAIN-CONTAINING PROTEIN KCTD9"/>
    <property type="match status" value="1"/>
</dbReference>
<evidence type="ECO:0000313" key="3">
    <source>
        <dbReference type="EMBL" id="PWD98234.1"/>
    </source>
</evidence>
<accession>A0A2U2B5C1</accession>
<dbReference type="EMBL" id="QEWP01000017">
    <property type="protein sequence ID" value="PWD98234.1"/>
    <property type="molecule type" value="Genomic_DNA"/>
</dbReference>
<proteinExistence type="predicted"/>
<dbReference type="OrthoDB" id="1261230at2"/>
<feature type="signal peptide" evidence="2">
    <location>
        <begin position="1"/>
        <end position="21"/>
    </location>
</feature>
<dbReference type="SUPFAM" id="SSF141571">
    <property type="entry name" value="Pentapeptide repeat-like"/>
    <property type="match status" value="1"/>
</dbReference>
<keyword evidence="4" id="KW-1185">Reference proteome</keyword>
<dbReference type="RefSeq" id="WP_109265585.1">
    <property type="nucleotide sequence ID" value="NZ_QEWP01000017.1"/>
</dbReference>
<keyword evidence="1" id="KW-0812">Transmembrane</keyword>
<name>A0A2U2B5C1_9BACT</name>
<keyword evidence="1" id="KW-0472">Membrane</keyword>
<organism evidence="3 4">
    <name type="scientific">Marinilabilia rubra</name>
    <dbReference type="NCBI Taxonomy" id="2162893"/>
    <lineage>
        <taxon>Bacteria</taxon>
        <taxon>Pseudomonadati</taxon>
        <taxon>Bacteroidota</taxon>
        <taxon>Bacteroidia</taxon>
        <taxon>Marinilabiliales</taxon>
        <taxon>Marinilabiliaceae</taxon>
        <taxon>Marinilabilia</taxon>
    </lineage>
</organism>
<dbReference type="Gene3D" id="2.160.20.80">
    <property type="entry name" value="E3 ubiquitin-protein ligase SopA"/>
    <property type="match status" value="1"/>
</dbReference>
<feature type="chain" id="PRO_5015507578" description="Pentapeptide repeat-containing protein" evidence="2">
    <location>
        <begin position="22"/>
        <end position="361"/>
    </location>
</feature>
<evidence type="ECO:0000256" key="1">
    <source>
        <dbReference type="SAM" id="Phobius"/>
    </source>
</evidence>
<gene>
    <name evidence="3" type="ORF">DDZ16_16500</name>
</gene>
<dbReference type="InterPro" id="IPR001646">
    <property type="entry name" value="5peptide_repeat"/>
</dbReference>
<evidence type="ECO:0000313" key="4">
    <source>
        <dbReference type="Proteomes" id="UP000244956"/>
    </source>
</evidence>
<dbReference type="AlphaFoldDB" id="A0A2U2B5C1"/>
<keyword evidence="1" id="KW-1133">Transmembrane helix</keyword>
<evidence type="ECO:0000256" key="2">
    <source>
        <dbReference type="SAM" id="SignalP"/>
    </source>
</evidence>
<comment type="caution">
    <text evidence="3">The sequence shown here is derived from an EMBL/GenBank/DDBJ whole genome shotgun (WGS) entry which is preliminary data.</text>
</comment>
<sequence>MKFNSIFIYLCLIFYSASSFSQNSNLHVATNVDSIQFYQLEKIKQEVENLKSENQVKPIIKILPSFAGVLTALVAVVGVIISFFKYIKEKRIELEQKKDETKLRLVTKFDSIINNLCAASNSVRAGAAVSLLTFLRPEYKNFHKQIYLILLANLKTELSNNINSLMLKTFEEAGRLKFKEFRNPIKDKFPEENSLELDLTRMNMYRLDFNGMKGLSNVDFSFSKLQHANLVDCIFIRSKGFKTDFSYARLSRSNLLEGRFNESNFEGVQFHESNLISAKLKHTNLKNAEFQKAYLQDAILDGADIRGAKFEQADLNNAFFRKIKYNDADLLSIIRSKNWEKANFSEETKMKLLQLASKKWS</sequence>
<dbReference type="PANTHER" id="PTHR14136:SF17">
    <property type="entry name" value="BTB_POZ DOMAIN-CONTAINING PROTEIN KCTD9"/>
    <property type="match status" value="1"/>
</dbReference>
<evidence type="ECO:0008006" key="5">
    <source>
        <dbReference type="Google" id="ProtNLM"/>
    </source>
</evidence>
<feature type="transmembrane region" description="Helical" evidence="1">
    <location>
        <begin position="62"/>
        <end position="87"/>
    </location>
</feature>
<protein>
    <recommendedName>
        <fullName evidence="5">Pentapeptide repeat-containing protein</fullName>
    </recommendedName>
</protein>
<dbReference type="Pfam" id="PF00805">
    <property type="entry name" value="Pentapeptide"/>
    <property type="match status" value="2"/>
</dbReference>
<dbReference type="InterPro" id="IPR051082">
    <property type="entry name" value="Pentapeptide-BTB/POZ_domain"/>
</dbReference>